<dbReference type="RefSeq" id="WP_219885154.1">
    <property type="nucleotide sequence ID" value="NZ_PVTS01000009.1"/>
</dbReference>
<keyword evidence="1" id="KW-0812">Transmembrane</keyword>
<feature type="transmembrane region" description="Helical" evidence="1">
    <location>
        <begin position="284"/>
        <end position="302"/>
    </location>
</feature>
<dbReference type="Gene3D" id="3.40.50.11600">
    <property type="match status" value="1"/>
</dbReference>
<protein>
    <submittedName>
        <fullName evidence="3">CO dehydrogenase/acetyl-CoA synthase delta subunit</fullName>
    </submittedName>
</protein>
<feature type="transmembrane region" description="Helical" evidence="1">
    <location>
        <begin position="223"/>
        <end position="241"/>
    </location>
</feature>
<dbReference type="AlphaFoldDB" id="A0A2T0XIE4"/>
<dbReference type="Pfam" id="PF03599">
    <property type="entry name" value="CdhD"/>
    <property type="match status" value="1"/>
</dbReference>
<dbReference type="EMBL" id="QPIZ01000002">
    <property type="protein sequence ID" value="RCW39005.1"/>
    <property type="molecule type" value="Genomic_DNA"/>
</dbReference>
<sequence length="371" mass="41109">MKQKNRQMIIGTVNTPIREIPQVATKLYWGAVKVRWLIGRDHYLVAPGLYATGKPDESSDVFVTANYKLSFDHLRKNLDGIDAWILVLDTKGVNVWCAAGKGTFGTSELVHRIKVTRLGKIVNHRKIIVPQLGAVGIAAHLVKSLTAVCPKPIPGTIKQSQTNINPRILGEIVDHGFRVIFGPVRAKDIKAFIQNRYQTTTEMRTVTFNFSDRIKLLTVDIVYARYKLFAAFAIMFLLSAIDPQGVNLIQAINNGLTAMILITLSYFTGILITPVVLPYIPVRMFAFKGLISGFFLSGILFLTGDLGVGYFGIAAWFLLLPAISSFMTMNFTGASTFTSLSGVKKEMKIFVPIQIFMVSTGLILYIINNLT</sequence>
<name>A0A2T0XIE4_9BACT</name>
<reference evidence="3 4" key="1">
    <citation type="submission" date="2018-07" db="EMBL/GenBank/DDBJ databases">
        <title>Freshwater and sediment microbial communities from various areas in North America, analyzing microbe dynamics in response to fracking.</title>
        <authorList>
            <person name="Lamendella R."/>
        </authorList>
    </citation>
    <scope>NUCLEOTIDE SEQUENCE [LARGE SCALE GENOMIC DNA]</scope>
    <source>
        <strain evidence="3 4">160A</strain>
    </source>
</reference>
<evidence type="ECO:0000256" key="1">
    <source>
        <dbReference type="SAM" id="Phobius"/>
    </source>
</evidence>
<evidence type="ECO:0000313" key="3">
    <source>
        <dbReference type="EMBL" id="RCW39005.1"/>
    </source>
</evidence>
<feature type="domain" description="CO dehydrogenase/acetyl-CoA synthase delta subunit TIM barrel" evidence="2">
    <location>
        <begin position="45"/>
        <end position="135"/>
    </location>
</feature>
<keyword evidence="4" id="KW-1185">Reference proteome</keyword>
<proteinExistence type="predicted"/>
<feature type="transmembrane region" description="Helical" evidence="1">
    <location>
        <begin position="349"/>
        <end position="367"/>
    </location>
</feature>
<feature type="transmembrane region" description="Helical" evidence="1">
    <location>
        <begin position="308"/>
        <end position="328"/>
    </location>
</feature>
<feature type="transmembrane region" description="Helical" evidence="1">
    <location>
        <begin position="256"/>
        <end position="277"/>
    </location>
</feature>
<organism evidence="3 4">
    <name type="scientific">Marinilabilia salmonicolor</name>
    <dbReference type="NCBI Taxonomy" id="989"/>
    <lineage>
        <taxon>Bacteria</taxon>
        <taxon>Pseudomonadati</taxon>
        <taxon>Bacteroidota</taxon>
        <taxon>Bacteroidia</taxon>
        <taxon>Marinilabiliales</taxon>
        <taxon>Marinilabiliaceae</taxon>
        <taxon>Marinilabilia</taxon>
    </lineage>
</organism>
<keyword evidence="1" id="KW-1133">Transmembrane helix</keyword>
<dbReference type="Proteomes" id="UP000252733">
    <property type="component" value="Unassembled WGS sequence"/>
</dbReference>
<evidence type="ECO:0000259" key="2">
    <source>
        <dbReference type="Pfam" id="PF03599"/>
    </source>
</evidence>
<dbReference type="InterPro" id="IPR016041">
    <property type="entry name" value="Ac-CoA_synth_d_su_TIM-brl"/>
</dbReference>
<keyword evidence="1" id="KW-0472">Membrane</keyword>
<evidence type="ECO:0000313" key="4">
    <source>
        <dbReference type="Proteomes" id="UP000252733"/>
    </source>
</evidence>
<gene>
    <name evidence="3" type="ORF">DFO77_102159</name>
</gene>
<comment type="caution">
    <text evidence="3">The sequence shown here is derived from an EMBL/GenBank/DDBJ whole genome shotgun (WGS) entry which is preliminary data.</text>
</comment>
<accession>A0A2T0XIE4</accession>